<organism evidence="4 5">
    <name type="scientific">Hebeloma cylindrosporum</name>
    <dbReference type="NCBI Taxonomy" id="76867"/>
    <lineage>
        <taxon>Eukaryota</taxon>
        <taxon>Fungi</taxon>
        <taxon>Dikarya</taxon>
        <taxon>Basidiomycota</taxon>
        <taxon>Agaricomycotina</taxon>
        <taxon>Agaricomycetes</taxon>
        <taxon>Agaricomycetidae</taxon>
        <taxon>Agaricales</taxon>
        <taxon>Agaricineae</taxon>
        <taxon>Hymenogastraceae</taxon>
        <taxon>Hebeloma</taxon>
    </lineage>
</organism>
<feature type="signal peptide" evidence="3">
    <location>
        <begin position="1"/>
        <end position="24"/>
    </location>
</feature>
<gene>
    <name evidence="4" type="ORF">M413DRAFT_377113</name>
</gene>
<evidence type="ECO:0000313" key="5">
    <source>
        <dbReference type="Proteomes" id="UP000053424"/>
    </source>
</evidence>
<dbReference type="HOGENOM" id="CLU_1256098_0_0_1"/>
<name>A0A0C3C5U2_HEBCY</name>
<feature type="transmembrane region" description="Helical" evidence="2">
    <location>
        <begin position="51"/>
        <end position="72"/>
    </location>
</feature>
<feature type="region of interest" description="Disordered" evidence="1">
    <location>
        <begin position="210"/>
        <end position="229"/>
    </location>
</feature>
<dbReference type="Proteomes" id="UP000053424">
    <property type="component" value="Unassembled WGS sequence"/>
</dbReference>
<sequence>MFDNLAALGVLGLLGLSTVPGVSAALSWDICTKNAEGVQECRRRIPRSARIAIAVIMLLVLLLLLVLVVCILRNRRAAAASEQEYNVEASQMAGPPTIIATEYNRHSGPSPVYSAGGHPKSAQFVVGSGRLSPQPPPQMSGPSFPATVHHNNESQKYLNQTAPVHQVSFPDQPYPFPGYSSEMGPSAPKTAFVSGGFPRPLLAGNRLKEKLRERPASISSETTLVGPGR</sequence>
<evidence type="ECO:0000256" key="1">
    <source>
        <dbReference type="SAM" id="MobiDB-lite"/>
    </source>
</evidence>
<reference evidence="5" key="2">
    <citation type="submission" date="2015-01" db="EMBL/GenBank/DDBJ databases">
        <title>Evolutionary Origins and Diversification of the Mycorrhizal Mutualists.</title>
        <authorList>
            <consortium name="DOE Joint Genome Institute"/>
            <consortium name="Mycorrhizal Genomics Consortium"/>
            <person name="Kohler A."/>
            <person name="Kuo A."/>
            <person name="Nagy L.G."/>
            <person name="Floudas D."/>
            <person name="Copeland A."/>
            <person name="Barry K.W."/>
            <person name="Cichocki N."/>
            <person name="Veneault-Fourrey C."/>
            <person name="LaButti K."/>
            <person name="Lindquist E.A."/>
            <person name="Lipzen A."/>
            <person name="Lundell T."/>
            <person name="Morin E."/>
            <person name="Murat C."/>
            <person name="Riley R."/>
            <person name="Ohm R."/>
            <person name="Sun H."/>
            <person name="Tunlid A."/>
            <person name="Henrissat B."/>
            <person name="Grigoriev I.V."/>
            <person name="Hibbett D.S."/>
            <person name="Martin F."/>
        </authorList>
    </citation>
    <scope>NUCLEOTIDE SEQUENCE [LARGE SCALE GENOMIC DNA]</scope>
    <source>
        <strain evidence="5">h7</strain>
    </source>
</reference>
<keyword evidence="2" id="KW-0472">Membrane</keyword>
<protein>
    <recommendedName>
        <fullName evidence="6">Transmembrane protein</fullName>
    </recommendedName>
</protein>
<evidence type="ECO:0000313" key="4">
    <source>
        <dbReference type="EMBL" id="KIM44225.1"/>
    </source>
</evidence>
<evidence type="ECO:0000256" key="3">
    <source>
        <dbReference type="SAM" id="SignalP"/>
    </source>
</evidence>
<evidence type="ECO:0000256" key="2">
    <source>
        <dbReference type="SAM" id="Phobius"/>
    </source>
</evidence>
<dbReference type="OrthoDB" id="3064298at2759"/>
<keyword evidence="5" id="KW-1185">Reference proteome</keyword>
<accession>A0A0C3C5U2</accession>
<keyword evidence="3" id="KW-0732">Signal</keyword>
<dbReference type="AlphaFoldDB" id="A0A0C3C5U2"/>
<proteinExistence type="predicted"/>
<reference evidence="4 5" key="1">
    <citation type="submission" date="2014-04" db="EMBL/GenBank/DDBJ databases">
        <authorList>
            <consortium name="DOE Joint Genome Institute"/>
            <person name="Kuo A."/>
            <person name="Gay G."/>
            <person name="Dore J."/>
            <person name="Kohler A."/>
            <person name="Nagy L.G."/>
            <person name="Floudas D."/>
            <person name="Copeland A."/>
            <person name="Barry K.W."/>
            <person name="Cichocki N."/>
            <person name="Veneault-Fourrey C."/>
            <person name="LaButti K."/>
            <person name="Lindquist E.A."/>
            <person name="Lipzen A."/>
            <person name="Lundell T."/>
            <person name="Morin E."/>
            <person name="Murat C."/>
            <person name="Sun H."/>
            <person name="Tunlid A."/>
            <person name="Henrissat B."/>
            <person name="Grigoriev I.V."/>
            <person name="Hibbett D.S."/>
            <person name="Martin F."/>
            <person name="Nordberg H.P."/>
            <person name="Cantor M.N."/>
            <person name="Hua S.X."/>
        </authorList>
    </citation>
    <scope>NUCLEOTIDE SEQUENCE [LARGE SCALE GENOMIC DNA]</scope>
    <source>
        <strain evidence="5">h7</strain>
    </source>
</reference>
<keyword evidence="2" id="KW-1133">Transmembrane helix</keyword>
<dbReference type="EMBL" id="KN831774">
    <property type="protein sequence ID" value="KIM44225.1"/>
    <property type="molecule type" value="Genomic_DNA"/>
</dbReference>
<feature type="chain" id="PRO_5002162435" description="Transmembrane protein" evidence="3">
    <location>
        <begin position="25"/>
        <end position="229"/>
    </location>
</feature>
<keyword evidence="2" id="KW-0812">Transmembrane</keyword>
<evidence type="ECO:0008006" key="6">
    <source>
        <dbReference type="Google" id="ProtNLM"/>
    </source>
</evidence>